<feature type="domain" description="Malic enzyme NAD-binding" evidence="5">
    <location>
        <begin position="183"/>
        <end position="337"/>
    </location>
</feature>
<evidence type="ECO:0000259" key="5">
    <source>
        <dbReference type="SMART" id="SM00919"/>
    </source>
</evidence>
<feature type="binding site" evidence="4">
    <location>
        <position position="180"/>
    </location>
    <ligand>
        <name>a divalent metal cation</name>
        <dbReference type="ChEBI" id="CHEBI:60240"/>
    </ligand>
</feature>
<dbReference type="GO" id="GO:0005829">
    <property type="term" value="C:cytosol"/>
    <property type="evidence" value="ECO:0007669"/>
    <property type="project" value="TreeGrafter"/>
</dbReference>
<dbReference type="SUPFAM" id="SSF53223">
    <property type="entry name" value="Aminoacid dehydrogenase-like, N-terminal domain"/>
    <property type="match status" value="1"/>
</dbReference>
<dbReference type="PANTHER" id="PTHR23406">
    <property type="entry name" value="MALIC ENZYME-RELATED"/>
    <property type="match status" value="1"/>
</dbReference>
<evidence type="ECO:0000256" key="4">
    <source>
        <dbReference type="PIRSR" id="PIRSR000106-3"/>
    </source>
</evidence>
<dbReference type="VEuPathDB" id="FungiDB:GMDG_07219"/>
<dbReference type="GO" id="GO:0004471">
    <property type="term" value="F:malate dehydrogenase (decarboxylating) (NAD+) activity"/>
    <property type="evidence" value="ECO:0007669"/>
    <property type="project" value="TreeGrafter"/>
</dbReference>
<dbReference type="STRING" id="658429.L8FXF3"/>
<feature type="binding site" evidence="4">
    <location>
        <position position="181"/>
    </location>
    <ligand>
        <name>a divalent metal cation</name>
        <dbReference type="ChEBI" id="CHEBI:60240"/>
    </ligand>
</feature>
<keyword evidence="2" id="KW-0520">NAD</keyword>
<dbReference type="InterPro" id="IPR012301">
    <property type="entry name" value="Malic_N_dom"/>
</dbReference>
<evidence type="ECO:0008006" key="9">
    <source>
        <dbReference type="Google" id="ProtNLM"/>
    </source>
</evidence>
<dbReference type="Proteomes" id="UP000011064">
    <property type="component" value="Unassembled WGS sequence"/>
</dbReference>
<dbReference type="SUPFAM" id="SSF51735">
    <property type="entry name" value="NAD(P)-binding Rossmann-fold domains"/>
    <property type="match status" value="2"/>
</dbReference>
<accession>L8FXF3</accession>
<feature type="active site" description="Proton donor" evidence="3">
    <location>
        <position position="37"/>
    </location>
</feature>
<dbReference type="PRINTS" id="PR00072">
    <property type="entry name" value="MALOXRDTASE"/>
</dbReference>
<evidence type="ECO:0000259" key="6">
    <source>
        <dbReference type="SMART" id="SM01274"/>
    </source>
</evidence>
<dbReference type="HOGENOM" id="CLU_821651_0_0_1"/>
<evidence type="ECO:0000256" key="2">
    <source>
        <dbReference type="ARBA" id="ARBA00023027"/>
    </source>
</evidence>
<dbReference type="Pfam" id="PF03949">
    <property type="entry name" value="Malic_M"/>
    <property type="match status" value="2"/>
</dbReference>
<protein>
    <recommendedName>
        <fullName evidence="9">NAD-dependent malic enzyme, mitochondrial</fullName>
    </recommendedName>
</protein>
<dbReference type="PANTHER" id="PTHR23406:SF34">
    <property type="entry name" value="NAD-DEPENDENT MALIC ENZYME, MITOCHONDRIAL"/>
    <property type="match status" value="1"/>
</dbReference>
<dbReference type="SMART" id="SM01274">
    <property type="entry name" value="malic"/>
    <property type="match status" value="1"/>
</dbReference>
<feature type="active site" description="Proton acceptor" evidence="3">
    <location>
        <position position="109"/>
    </location>
</feature>
<dbReference type="AlphaFoldDB" id="L8FXF3"/>
<dbReference type="SMART" id="SM00919">
    <property type="entry name" value="Malic_M"/>
    <property type="match status" value="1"/>
</dbReference>
<dbReference type="InterPro" id="IPR012302">
    <property type="entry name" value="Malic_NAD-bd"/>
</dbReference>
<dbReference type="InterPro" id="IPR037062">
    <property type="entry name" value="Malic_N_dom_sf"/>
</dbReference>
<dbReference type="PIRSF" id="PIRSF000106">
    <property type="entry name" value="ME"/>
    <property type="match status" value="1"/>
</dbReference>
<feature type="domain" description="Malic enzyme N-terminal" evidence="6">
    <location>
        <begin position="16"/>
        <end position="190"/>
    </location>
</feature>
<name>L8FXF3_PSED2</name>
<keyword evidence="4" id="KW-0479">Metal-binding</keyword>
<comment type="cofactor">
    <cofactor evidence="4">
        <name>Mg(2+)</name>
        <dbReference type="ChEBI" id="CHEBI:18420"/>
    </cofactor>
    <cofactor evidence="4">
        <name>Mn(2+)</name>
        <dbReference type="ChEBI" id="CHEBI:29035"/>
    </cofactor>
    <text evidence="4">Divalent metal cations. Prefers magnesium or manganese.</text>
</comment>
<dbReference type="InParanoid" id="L8FXF3"/>
<reference evidence="8" key="1">
    <citation type="submission" date="2010-09" db="EMBL/GenBank/DDBJ databases">
        <title>The genome sequence of Geomyces destructans 20631-21.</title>
        <authorList>
            <consortium name="The Broad Institute Genome Sequencing Platform"/>
            <person name="Cuomo C.A."/>
            <person name="Blehert D.S."/>
            <person name="Lorch J.M."/>
            <person name="Young S.K."/>
            <person name="Zeng Q."/>
            <person name="Gargeya S."/>
            <person name="Fitzgerald M."/>
            <person name="Haas B."/>
            <person name="Abouelleil A."/>
            <person name="Alvarado L."/>
            <person name="Arachchi H.M."/>
            <person name="Berlin A."/>
            <person name="Brown A."/>
            <person name="Chapman S.B."/>
            <person name="Chen Z."/>
            <person name="Dunbar C."/>
            <person name="Freedman E."/>
            <person name="Gearin G."/>
            <person name="Gellesch M."/>
            <person name="Goldberg J."/>
            <person name="Griggs A."/>
            <person name="Gujja S."/>
            <person name="Heiman D."/>
            <person name="Howarth C."/>
            <person name="Larson L."/>
            <person name="Lui A."/>
            <person name="MacDonald P.J.P."/>
            <person name="Montmayeur A."/>
            <person name="Murphy C."/>
            <person name="Neiman D."/>
            <person name="Pearson M."/>
            <person name="Priest M."/>
            <person name="Roberts A."/>
            <person name="Saif S."/>
            <person name="Shea T."/>
            <person name="Shenoy N."/>
            <person name="Sisk P."/>
            <person name="Stolte C."/>
            <person name="Sykes S."/>
            <person name="Wortman J."/>
            <person name="Nusbaum C."/>
            <person name="Birren B."/>
        </authorList>
    </citation>
    <scope>NUCLEOTIDE SEQUENCE [LARGE SCALE GENOMIC DNA]</scope>
    <source>
        <strain evidence="8">ATCC MYA-4855 / 20631-21</strain>
    </source>
</reference>
<evidence type="ECO:0000256" key="3">
    <source>
        <dbReference type="PIRSR" id="PIRSR000106-1"/>
    </source>
</evidence>
<organism evidence="7 8">
    <name type="scientific">Pseudogymnoascus destructans (strain ATCC MYA-4855 / 20631-21)</name>
    <name type="common">Bat white-nose syndrome fungus</name>
    <name type="synonym">Geomyces destructans</name>
    <dbReference type="NCBI Taxonomy" id="658429"/>
    <lineage>
        <taxon>Eukaryota</taxon>
        <taxon>Fungi</taxon>
        <taxon>Dikarya</taxon>
        <taxon>Ascomycota</taxon>
        <taxon>Pezizomycotina</taxon>
        <taxon>Leotiomycetes</taxon>
        <taxon>Thelebolales</taxon>
        <taxon>Thelebolaceae</taxon>
        <taxon>Pseudogymnoascus</taxon>
    </lineage>
</organism>
<dbReference type="Gene3D" id="3.40.50.720">
    <property type="entry name" value="NAD(P)-binding Rossmann-like Domain"/>
    <property type="match status" value="2"/>
</dbReference>
<dbReference type="GO" id="GO:0005739">
    <property type="term" value="C:mitochondrion"/>
    <property type="evidence" value="ECO:0007669"/>
    <property type="project" value="TreeGrafter"/>
</dbReference>
<dbReference type="InterPro" id="IPR001891">
    <property type="entry name" value="Malic_OxRdtase"/>
</dbReference>
<dbReference type="Gene3D" id="3.40.50.10380">
    <property type="entry name" value="Malic enzyme, N-terminal domain"/>
    <property type="match status" value="1"/>
</dbReference>
<dbReference type="OrthoDB" id="5365701at2759"/>
<dbReference type="InterPro" id="IPR036291">
    <property type="entry name" value="NAD(P)-bd_dom_sf"/>
</dbReference>
<evidence type="ECO:0000256" key="1">
    <source>
        <dbReference type="ARBA" id="ARBA00008785"/>
    </source>
</evidence>
<dbReference type="InterPro" id="IPR046346">
    <property type="entry name" value="Aminoacid_DH-like_N_sf"/>
</dbReference>
<dbReference type="GO" id="GO:0051287">
    <property type="term" value="F:NAD binding"/>
    <property type="evidence" value="ECO:0007669"/>
    <property type="project" value="InterPro"/>
</dbReference>
<proteinExistence type="inferred from homology"/>
<evidence type="ECO:0000313" key="7">
    <source>
        <dbReference type="EMBL" id="ELR05178.1"/>
    </source>
</evidence>
<keyword evidence="8" id="KW-1185">Reference proteome</keyword>
<dbReference type="GO" id="GO:0006108">
    <property type="term" value="P:malate metabolic process"/>
    <property type="evidence" value="ECO:0007669"/>
    <property type="project" value="TreeGrafter"/>
</dbReference>
<evidence type="ECO:0000313" key="8">
    <source>
        <dbReference type="Proteomes" id="UP000011064"/>
    </source>
</evidence>
<sequence>MMPAYNTSPFQLPLLRRKSNILELIQDHIKEMYPIIYTPTEGTTIQNFSRIFRRPEGCFLNIGDTDRVYHDLAQWGEPQDIDYIVVTDGEEILGIGDQGMGGVLISIAKLVLTTLCAGIHANRTLAVGLDYGTDNEKLRNNDLYLGLKHPRVRGEKYEKFVETFVQSARKLYPKAYIYFEDFGLPNEDLKVVIFGAGTAGTGVADQIRDAIATESGKSKEEAAKHIWYVDKPGLLLKRHGDYLFGEAAGFCGGPMRTWGFTALITERRSMSLSLSHSESSRASQPRLLSDKMLVAAAKALSAQSPAMKDPARPLLPDVEDVREVSVQIAIAVVRQAVE</sequence>
<dbReference type="EMBL" id="GL573375">
    <property type="protein sequence ID" value="ELR05178.1"/>
    <property type="molecule type" value="Genomic_DNA"/>
</dbReference>
<gene>
    <name evidence="7" type="ORF">GMDG_07219</name>
</gene>
<dbReference type="Pfam" id="PF00390">
    <property type="entry name" value="malic"/>
    <property type="match status" value="1"/>
</dbReference>
<dbReference type="GO" id="GO:0046872">
    <property type="term" value="F:metal ion binding"/>
    <property type="evidence" value="ECO:0007669"/>
    <property type="project" value="UniProtKB-KW"/>
</dbReference>
<comment type="similarity">
    <text evidence="1">Belongs to the malic enzymes family.</text>
</comment>